<dbReference type="InterPro" id="IPR001128">
    <property type="entry name" value="Cyt_P450"/>
</dbReference>
<evidence type="ECO:0000256" key="14">
    <source>
        <dbReference type="ARBA" id="ARBA00048642"/>
    </source>
</evidence>
<dbReference type="InterPro" id="IPR002401">
    <property type="entry name" value="Cyt_P450_E_grp-I"/>
</dbReference>
<dbReference type="FunFam" id="1.10.630.10:FF:000005">
    <property type="entry name" value="cytochrome P450 4F22 isoform X2"/>
    <property type="match status" value="1"/>
</dbReference>
<keyword evidence="3 15" id="KW-0349">Heme</keyword>
<dbReference type="Proteomes" id="UP001174136">
    <property type="component" value="Unassembled WGS sequence"/>
</dbReference>
<feature type="binding site" description="axial binding residue" evidence="15">
    <location>
        <position position="519"/>
    </location>
    <ligand>
        <name>heme</name>
        <dbReference type="ChEBI" id="CHEBI:30413"/>
    </ligand>
    <ligandPart>
        <name>Fe</name>
        <dbReference type="ChEBI" id="CHEBI:18248"/>
    </ligandPart>
</feature>
<dbReference type="InterPro" id="IPR050196">
    <property type="entry name" value="Cytochrome_P450_Monoox"/>
</dbReference>
<dbReference type="PRINTS" id="PR00385">
    <property type="entry name" value="P450"/>
</dbReference>
<comment type="cofactor">
    <cofactor evidence="15">
        <name>heme</name>
        <dbReference type="ChEBI" id="CHEBI:30413"/>
    </cofactor>
</comment>
<keyword evidence="5" id="KW-0256">Endoplasmic reticulum</keyword>
<dbReference type="InterPro" id="IPR036396">
    <property type="entry name" value="Cyt_P450_sf"/>
</dbReference>
<evidence type="ECO:0000256" key="12">
    <source>
        <dbReference type="ARBA" id="ARBA00043174"/>
    </source>
</evidence>
<keyword evidence="7 16" id="KW-0503">Monooxygenase</keyword>
<evidence type="ECO:0000256" key="16">
    <source>
        <dbReference type="RuleBase" id="RU000461"/>
    </source>
</evidence>
<accession>A0AA47MK34</accession>
<gene>
    <name evidence="18" type="primary">CYP4F3</name>
    <name evidence="18" type="ORF">N1851_021303</name>
</gene>
<feature type="transmembrane region" description="Helical" evidence="17">
    <location>
        <begin position="63"/>
        <end position="86"/>
    </location>
</feature>
<comment type="catalytic activity">
    <reaction evidence="14">
        <text>androst-4-ene-3,17-dione + 3 reduced [NADPH--hemoprotein reductase] + 3 O2 = estrone + formate + 3 oxidized [NADPH--hemoprotein reductase] + 4 H2O + 4 H(+)</text>
        <dbReference type="Rhea" id="RHEA:38195"/>
        <dbReference type="Rhea" id="RHEA-COMP:11964"/>
        <dbReference type="Rhea" id="RHEA-COMP:11965"/>
        <dbReference type="ChEBI" id="CHEBI:15377"/>
        <dbReference type="ChEBI" id="CHEBI:15378"/>
        <dbReference type="ChEBI" id="CHEBI:15379"/>
        <dbReference type="ChEBI" id="CHEBI:15740"/>
        <dbReference type="ChEBI" id="CHEBI:16422"/>
        <dbReference type="ChEBI" id="CHEBI:17263"/>
        <dbReference type="ChEBI" id="CHEBI:57618"/>
        <dbReference type="ChEBI" id="CHEBI:58210"/>
        <dbReference type="EC" id="1.14.14.14"/>
    </reaction>
</comment>
<dbReference type="Pfam" id="PF00067">
    <property type="entry name" value="p450"/>
    <property type="match status" value="1"/>
</dbReference>
<keyword evidence="17" id="KW-1133">Transmembrane helix</keyword>
<evidence type="ECO:0000256" key="11">
    <source>
        <dbReference type="ARBA" id="ARBA00042499"/>
    </source>
</evidence>
<dbReference type="InterPro" id="IPR017972">
    <property type="entry name" value="Cyt_P450_CS"/>
</dbReference>
<comment type="similarity">
    <text evidence="2 16">Belongs to the cytochrome P450 family.</text>
</comment>
<dbReference type="PRINTS" id="PR00463">
    <property type="entry name" value="EP450I"/>
</dbReference>
<keyword evidence="8 17" id="KW-0472">Membrane</keyword>
<proteinExistence type="inferred from homology"/>
<comment type="function">
    <text evidence="9">Catalyzes the formation of aromatic C18 estrogens from C19 androgens.</text>
</comment>
<evidence type="ECO:0000256" key="17">
    <source>
        <dbReference type="SAM" id="Phobius"/>
    </source>
</evidence>
<keyword evidence="17" id="KW-0812">Transmembrane</keyword>
<evidence type="ECO:0000256" key="10">
    <source>
        <dbReference type="ARBA" id="ARBA00038885"/>
    </source>
</evidence>
<evidence type="ECO:0000256" key="13">
    <source>
        <dbReference type="ARBA" id="ARBA00047938"/>
    </source>
</evidence>
<dbReference type="PANTHER" id="PTHR24291:SF210">
    <property type="entry name" value="CYTOCHROME P450 FAMILY 4 SUBFAMILY F MEMBER 11"/>
    <property type="match status" value="1"/>
</dbReference>
<dbReference type="PANTHER" id="PTHR24291">
    <property type="entry name" value="CYTOCHROME P450 FAMILY 4"/>
    <property type="match status" value="1"/>
</dbReference>
<keyword evidence="19" id="KW-1185">Reference proteome</keyword>
<evidence type="ECO:0000256" key="7">
    <source>
        <dbReference type="ARBA" id="ARBA00023033"/>
    </source>
</evidence>
<dbReference type="EMBL" id="JAOPHQ010003800">
    <property type="protein sequence ID" value="KAK0141549.1"/>
    <property type="molecule type" value="Genomic_DNA"/>
</dbReference>
<dbReference type="Gene3D" id="1.10.630.10">
    <property type="entry name" value="Cytochrome P450"/>
    <property type="match status" value="1"/>
</dbReference>
<evidence type="ECO:0000256" key="9">
    <source>
        <dbReference type="ARBA" id="ARBA00037202"/>
    </source>
</evidence>
<protein>
    <recommendedName>
        <fullName evidence="10">aromatase</fullName>
        <ecNumber evidence="10">1.14.14.14</ecNumber>
    </recommendedName>
    <alternativeName>
        <fullName evidence="12">Cytochrome P-450AROM</fullName>
    </alternativeName>
    <alternativeName>
        <fullName evidence="11">Estrogen synthase</fullName>
    </alternativeName>
</protein>
<evidence type="ECO:0000256" key="2">
    <source>
        <dbReference type="ARBA" id="ARBA00010617"/>
    </source>
</evidence>
<keyword evidence="16" id="KW-0560">Oxidoreductase</keyword>
<evidence type="ECO:0000256" key="8">
    <source>
        <dbReference type="ARBA" id="ARBA00023136"/>
    </source>
</evidence>
<comment type="subcellular location">
    <subcellularLocation>
        <location evidence="1">Endoplasmic reticulum membrane</location>
    </subcellularLocation>
</comment>
<dbReference type="AlphaFoldDB" id="A0AA47MK34"/>
<reference evidence="18" key="1">
    <citation type="journal article" date="2023" name="Front. Mar. Sci.">
        <title>A new Merluccius polli reference genome to investigate the effects of global change in West African waters.</title>
        <authorList>
            <person name="Mateo J.L."/>
            <person name="Blanco-Fernandez C."/>
            <person name="Garcia-Vazquez E."/>
            <person name="Machado-Schiaffino G."/>
        </authorList>
    </citation>
    <scope>NUCLEOTIDE SEQUENCE</scope>
    <source>
        <strain evidence="18">C29</strain>
        <tissue evidence="18">Fin</tissue>
    </source>
</reference>
<evidence type="ECO:0000256" key="3">
    <source>
        <dbReference type="ARBA" id="ARBA00022617"/>
    </source>
</evidence>
<evidence type="ECO:0000256" key="1">
    <source>
        <dbReference type="ARBA" id="ARBA00004586"/>
    </source>
</evidence>
<evidence type="ECO:0000256" key="15">
    <source>
        <dbReference type="PIRSR" id="PIRSR602401-1"/>
    </source>
</evidence>
<comment type="caution">
    <text evidence="18">The sequence shown here is derived from an EMBL/GenBank/DDBJ whole genome shotgun (WGS) entry which is preliminary data.</text>
</comment>
<keyword evidence="6 15" id="KW-0408">Iron</keyword>
<dbReference type="PROSITE" id="PS00086">
    <property type="entry name" value="CYTOCHROME_P450"/>
    <property type="match status" value="1"/>
</dbReference>
<evidence type="ECO:0000256" key="4">
    <source>
        <dbReference type="ARBA" id="ARBA00022723"/>
    </source>
</evidence>
<keyword evidence="4 15" id="KW-0479">Metal-binding</keyword>
<dbReference type="GO" id="GO:0070330">
    <property type="term" value="F:aromatase activity"/>
    <property type="evidence" value="ECO:0007669"/>
    <property type="project" value="UniProtKB-EC"/>
</dbReference>
<dbReference type="GO" id="GO:0005789">
    <property type="term" value="C:endoplasmic reticulum membrane"/>
    <property type="evidence" value="ECO:0007669"/>
    <property type="project" value="UniProtKB-SubCell"/>
</dbReference>
<feature type="transmembrane region" description="Helical" evidence="17">
    <location>
        <begin position="37"/>
        <end position="57"/>
    </location>
</feature>
<evidence type="ECO:0000256" key="5">
    <source>
        <dbReference type="ARBA" id="ARBA00022824"/>
    </source>
</evidence>
<comment type="catalytic activity">
    <reaction evidence="13">
        <text>testosterone + 3 reduced [NADPH--hemoprotein reductase] + 3 O2 = 17beta-estradiol + formate + 3 oxidized [NADPH--hemoprotein reductase] + 4 H2O + 4 H(+)</text>
        <dbReference type="Rhea" id="RHEA:38191"/>
        <dbReference type="Rhea" id="RHEA-COMP:11964"/>
        <dbReference type="Rhea" id="RHEA-COMP:11965"/>
        <dbReference type="ChEBI" id="CHEBI:15377"/>
        <dbReference type="ChEBI" id="CHEBI:15378"/>
        <dbReference type="ChEBI" id="CHEBI:15379"/>
        <dbReference type="ChEBI" id="CHEBI:15740"/>
        <dbReference type="ChEBI" id="CHEBI:16469"/>
        <dbReference type="ChEBI" id="CHEBI:17347"/>
        <dbReference type="ChEBI" id="CHEBI:57618"/>
        <dbReference type="ChEBI" id="CHEBI:58210"/>
        <dbReference type="EC" id="1.14.14.14"/>
    </reaction>
</comment>
<evidence type="ECO:0000256" key="6">
    <source>
        <dbReference type="ARBA" id="ARBA00023004"/>
    </source>
</evidence>
<dbReference type="SUPFAM" id="SSF48264">
    <property type="entry name" value="Cytochrome P450"/>
    <property type="match status" value="1"/>
</dbReference>
<dbReference type="GO" id="GO:0005506">
    <property type="term" value="F:iron ion binding"/>
    <property type="evidence" value="ECO:0007669"/>
    <property type="project" value="InterPro"/>
</dbReference>
<name>A0AA47MK34_MERPO</name>
<sequence length="594" mass="67173">MKLHTICPGKALKNKHKKSRLALHMLNQRKANMNVTVNRMSVIAVVLGLPVVFLSGLLQGGPWRVLVVVATALAVAVGIAVAKLLLRHAWFTRRLSCFSTPRTHSWLIGHLGQMRDTEEGLLEVDSLIRTYGHSCCWFLGPFYHMVRVFHPDYTRPLLTASAAITVKDELFYGILRPWLGQSLLLSNGEEWSRRRRLLMPAFHFDILKGYVAVFNTSANTMHSKWMRLLSAGQGDLEMFQHVSLMTLDSLLKCAFSYNSCCQDTSSEYVSAIVELGVLIMERRQRILHHWDWLYWRTAQGKRFQRAADVVHSFTRGVVEQRRTLIHQQRVTESQDATTGDASQKQKRKDFIDIILAQDEEGHGLTDEEVQAETDTFMFAGHDTTASAICWALYNLACHTHFQERCRQEVMELMGDRAEPEIKWTDLSSLPFTTMCIKESLRLHSPVLAVTRQYTQDMDLPGDRTVPQGTICLVSIYGTHHNPTVWSDPLEFDPLRFDPANSRGRSPYAFIPFSSGPRNCIGQRFAMAELQVLVALTLLRFRLSPGVNPDATPDPCATSAPQGIRRLPQVVLRAEGGMWLQLEPLAPPDREGPSA</sequence>
<organism evidence="18 19">
    <name type="scientific">Merluccius polli</name>
    <name type="common">Benguela hake</name>
    <name type="synonym">Merluccius cadenati</name>
    <dbReference type="NCBI Taxonomy" id="89951"/>
    <lineage>
        <taxon>Eukaryota</taxon>
        <taxon>Metazoa</taxon>
        <taxon>Chordata</taxon>
        <taxon>Craniata</taxon>
        <taxon>Vertebrata</taxon>
        <taxon>Euteleostomi</taxon>
        <taxon>Actinopterygii</taxon>
        <taxon>Neopterygii</taxon>
        <taxon>Teleostei</taxon>
        <taxon>Neoteleostei</taxon>
        <taxon>Acanthomorphata</taxon>
        <taxon>Zeiogadaria</taxon>
        <taxon>Gadariae</taxon>
        <taxon>Gadiformes</taxon>
        <taxon>Gadoidei</taxon>
        <taxon>Merlucciidae</taxon>
        <taxon>Merluccius</taxon>
    </lineage>
</organism>
<dbReference type="EC" id="1.14.14.14" evidence="10"/>
<evidence type="ECO:0000313" key="18">
    <source>
        <dbReference type="EMBL" id="KAK0141549.1"/>
    </source>
</evidence>
<dbReference type="GO" id="GO:0020037">
    <property type="term" value="F:heme binding"/>
    <property type="evidence" value="ECO:0007669"/>
    <property type="project" value="InterPro"/>
</dbReference>
<evidence type="ECO:0000313" key="19">
    <source>
        <dbReference type="Proteomes" id="UP001174136"/>
    </source>
</evidence>